<dbReference type="PANTHER" id="PTHR10015">
    <property type="entry name" value="HEAT SHOCK TRANSCRIPTION FACTOR"/>
    <property type="match status" value="1"/>
</dbReference>
<dbReference type="InterPro" id="IPR000232">
    <property type="entry name" value="HSF_DNA-bd"/>
</dbReference>
<dbReference type="Pfam" id="PF00447">
    <property type="entry name" value="HSF_DNA-bind"/>
    <property type="match status" value="1"/>
</dbReference>
<feature type="domain" description="HSF-type DNA-binding" evidence="11">
    <location>
        <begin position="52"/>
        <end position="76"/>
    </location>
</feature>
<dbReference type="PANTHER" id="PTHR10015:SF427">
    <property type="entry name" value="HEAT SHOCK FACTOR PROTEIN"/>
    <property type="match status" value="1"/>
</dbReference>
<evidence type="ECO:0000256" key="9">
    <source>
        <dbReference type="RuleBase" id="RU004020"/>
    </source>
</evidence>
<protein>
    <submittedName>
        <fullName evidence="12">Heat shock factor 1</fullName>
    </submittedName>
</protein>
<keyword evidence="7" id="KW-0804">Transcription</keyword>
<evidence type="ECO:0000256" key="8">
    <source>
        <dbReference type="ARBA" id="ARBA00023242"/>
    </source>
</evidence>
<evidence type="ECO:0000256" key="2">
    <source>
        <dbReference type="ARBA" id="ARBA00006403"/>
    </source>
</evidence>
<evidence type="ECO:0000256" key="4">
    <source>
        <dbReference type="ARBA" id="ARBA00023016"/>
    </source>
</evidence>
<reference evidence="12" key="1">
    <citation type="journal article" date="2014" name="Fish Shellfish Immunol.">
        <title>Identification and functional characterization of heat shock transcription factor1 in Litopenaeus vannamei.</title>
        <authorList>
            <person name="Yan H."/>
            <person name="Zhang S."/>
            <person name="Li X.Y."/>
            <person name="Yuan F.H."/>
            <person name="Qiu W."/>
            <person name="Chen Y.G."/>
            <person name="Weng S.P."/>
            <person name="He J.G."/>
            <person name="Chen Y.H."/>
        </authorList>
    </citation>
    <scope>NUCLEOTIDE SEQUENCE</scope>
</reference>
<dbReference type="Pfam" id="PF06546">
    <property type="entry name" value="Vert_HS_TF"/>
    <property type="match status" value="1"/>
</dbReference>
<dbReference type="SMART" id="SM00415">
    <property type="entry name" value="HSF"/>
    <property type="match status" value="1"/>
</dbReference>
<evidence type="ECO:0000259" key="11">
    <source>
        <dbReference type="PROSITE" id="PS00434"/>
    </source>
</evidence>
<feature type="region of interest" description="Disordered" evidence="10">
    <location>
        <begin position="385"/>
        <end position="465"/>
    </location>
</feature>
<dbReference type="InterPro" id="IPR036388">
    <property type="entry name" value="WH-like_DNA-bd_sf"/>
</dbReference>
<keyword evidence="3" id="KW-0805">Transcription regulation</keyword>
<dbReference type="PROSITE" id="PS00434">
    <property type="entry name" value="HSF_DOMAIN"/>
    <property type="match status" value="1"/>
</dbReference>
<evidence type="ECO:0000256" key="3">
    <source>
        <dbReference type="ARBA" id="ARBA00023015"/>
    </source>
</evidence>
<evidence type="ECO:0000256" key="7">
    <source>
        <dbReference type="ARBA" id="ARBA00023163"/>
    </source>
</evidence>
<dbReference type="AlphaFoldDB" id="X2D760"/>
<feature type="compositionally biased region" description="Low complexity" evidence="10">
    <location>
        <begin position="567"/>
        <end position="588"/>
    </location>
</feature>
<dbReference type="GO" id="GO:0043565">
    <property type="term" value="F:sequence-specific DNA binding"/>
    <property type="evidence" value="ECO:0007669"/>
    <property type="project" value="InterPro"/>
</dbReference>
<dbReference type="GO" id="GO:0003700">
    <property type="term" value="F:DNA-binding transcription factor activity"/>
    <property type="evidence" value="ECO:0007669"/>
    <property type="project" value="InterPro"/>
</dbReference>
<feature type="compositionally biased region" description="Low complexity" evidence="10">
    <location>
        <begin position="385"/>
        <end position="397"/>
    </location>
</feature>
<dbReference type="InterPro" id="IPR010542">
    <property type="entry name" value="Vert_HSTF_C"/>
</dbReference>
<keyword evidence="8" id="KW-0539">Nucleus</keyword>
<evidence type="ECO:0000256" key="6">
    <source>
        <dbReference type="ARBA" id="ARBA00023159"/>
    </source>
</evidence>
<feature type="compositionally biased region" description="Polar residues" evidence="10">
    <location>
        <begin position="401"/>
        <end position="417"/>
    </location>
</feature>
<feature type="region of interest" description="Disordered" evidence="10">
    <location>
        <begin position="608"/>
        <end position="632"/>
    </location>
</feature>
<keyword evidence="4 12" id="KW-0346">Stress response</keyword>
<dbReference type="OrthoDB" id="60033at2759"/>
<dbReference type="InterPro" id="IPR036390">
    <property type="entry name" value="WH_DNA-bd_sf"/>
</dbReference>
<keyword evidence="6" id="KW-0010">Activator</keyword>
<dbReference type="PRINTS" id="PR00056">
    <property type="entry name" value="HSFDOMAIN"/>
</dbReference>
<evidence type="ECO:0000256" key="1">
    <source>
        <dbReference type="ARBA" id="ARBA00004123"/>
    </source>
</evidence>
<proteinExistence type="evidence at transcript level"/>
<feature type="compositionally biased region" description="Polar residues" evidence="10">
    <location>
        <begin position="611"/>
        <end position="622"/>
    </location>
</feature>
<dbReference type="EMBL" id="KC782836">
    <property type="protein sequence ID" value="AHI13794.1"/>
    <property type="molecule type" value="mRNA"/>
</dbReference>
<evidence type="ECO:0000256" key="10">
    <source>
        <dbReference type="SAM" id="MobiDB-lite"/>
    </source>
</evidence>
<keyword evidence="5" id="KW-0238">DNA-binding</keyword>
<accession>X2D760</accession>
<dbReference type="GO" id="GO:0005634">
    <property type="term" value="C:nucleus"/>
    <property type="evidence" value="ECO:0007669"/>
    <property type="project" value="UniProtKB-SubCell"/>
</dbReference>
<comment type="similarity">
    <text evidence="2 9">Belongs to the HSF family.</text>
</comment>
<dbReference type="Gene3D" id="1.10.10.10">
    <property type="entry name" value="Winged helix-like DNA-binding domain superfamily/Winged helix DNA-binding domain"/>
    <property type="match status" value="1"/>
</dbReference>
<feature type="compositionally biased region" description="Polar residues" evidence="10">
    <location>
        <begin position="450"/>
        <end position="465"/>
    </location>
</feature>
<organism evidence="12">
    <name type="scientific">Penaeus vannamei</name>
    <name type="common">Whiteleg shrimp</name>
    <name type="synonym">Litopenaeus vannamei</name>
    <dbReference type="NCBI Taxonomy" id="6689"/>
    <lineage>
        <taxon>Eukaryota</taxon>
        <taxon>Metazoa</taxon>
        <taxon>Ecdysozoa</taxon>
        <taxon>Arthropoda</taxon>
        <taxon>Crustacea</taxon>
        <taxon>Multicrustacea</taxon>
        <taxon>Malacostraca</taxon>
        <taxon>Eumalacostraca</taxon>
        <taxon>Eucarida</taxon>
        <taxon>Decapoda</taxon>
        <taxon>Dendrobranchiata</taxon>
        <taxon>Penaeoidea</taxon>
        <taxon>Penaeidae</taxon>
        <taxon>Penaeus</taxon>
    </lineage>
</organism>
<feature type="compositionally biased region" description="Basic residues" evidence="10">
    <location>
        <begin position="422"/>
        <end position="434"/>
    </location>
</feature>
<evidence type="ECO:0000256" key="5">
    <source>
        <dbReference type="ARBA" id="ARBA00023125"/>
    </source>
</evidence>
<evidence type="ECO:0000313" key="12">
    <source>
        <dbReference type="EMBL" id="AHI13794.1"/>
    </source>
</evidence>
<dbReference type="FunFam" id="1.10.10.10:FF:000027">
    <property type="entry name" value="Heat shock transcription factor 1"/>
    <property type="match status" value="1"/>
</dbReference>
<comment type="subcellular location">
    <subcellularLocation>
        <location evidence="1">Nucleus</location>
    </subcellularLocation>
</comment>
<dbReference type="SUPFAM" id="SSF46785">
    <property type="entry name" value="Winged helix' DNA-binding domain"/>
    <property type="match status" value="1"/>
</dbReference>
<name>X2D760_PENVA</name>
<sequence>MHAIEGSGNVPAFLTKLWRLVDDVKTNDLICWTQNGRSFIIRNQARFSRDLLPQYYKHNNMASFVRQLNMYGFHKVVSADSGGLRLERDEMEFAHPHFLRGQEALIENIKRKQQRRLASDGVEFSQIPTSRTVILEENKSVSKLLSDVRDMKRDQDSMSTKLLGLKRENEALWREYASMRQKFSKQQQIIEKLIHFLIAMVKSPSKTLAPKRKFGHLALEGGEDATAKLNNLTQFTQGPAMDVVSGSTSGIGGAQIHEVTDVIDSEDPEMITNIFTVSEENESGVEQVPLLQTTTSRAPEDLAETFEEICEDPLEPETILMLKSDALPVSTATAVPTVVSPGGTALTETNTEFPELNLDDAPLSPELLETVDPSAVTQSFKYASSNSAVSSSGSNGVIANPGTSSRTQAPSTSTHITVPQKGKNKSMKRQKTPPKTKPTLSVAVPEKSLQKNSKGSTSGGQDLQNHVDDMQTTIDSLQDLLSSGTFNVDPSMLLTDLLTSGTCNLDPLTALTMFNTDDNYIPELDAMATASGNEVSVYNPSLFDLASDIEEDPLSFLNTPLPTCSTATSDVSPVASSSASAVKPSTKSGPTPVKHLRLSIKKELDDYDELNTPQISPSNSTKPVFRGKKRGN</sequence>
<feature type="region of interest" description="Disordered" evidence="10">
    <location>
        <begin position="567"/>
        <end position="595"/>
    </location>
</feature>